<dbReference type="AlphaFoldDB" id="A2F3B2"/>
<dbReference type="SMR" id="A2F3B2"/>
<dbReference type="SMART" id="SM00248">
    <property type="entry name" value="ANK"/>
    <property type="match status" value="3"/>
</dbReference>
<dbReference type="VEuPathDB" id="TrichDB:TVAGG3_1028080"/>
<dbReference type="PROSITE" id="PS50088">
    <property type="entry name" value="ANK_REPEAT"/>
    <property type="match status" value="1"/>
</dbReference>
<dbReference type="VEuPathDB" id="TrichDB:TVAG_180990"/>
<evidence type="ECO:0000313" key="3">
    <source>
        <dbReference type="EMBL" id="EAY00621.1"/>
    </source>
</evidence>
<dbReference type="KEGG" id="tva:4758443"/>
<dbReference type="InParanoid" id="A2F3B2"/>
<keyword evidence="1" id="KW-0040">ANK repeat</keyword>
<dbReference type="InterPro" id="IPR002110">
    <property type="entry name" value="Ankyrin_rpt"/>
</dbReference>
<evidence type="ECO:0000313" key="4">
    <source>
        <dbReference type="Proteomes" id="UP000001542"/>
    </source>
</evidence>
<keyword evidence="4" id="KW-1185">Reference proteome</keyword>
<dbReference type="PANTHER" id="PTHR24182">
    <property type="entry name" value="ANKYRIN REPEAT AND SOCS BOX CONTAINING 4"/>
    <property type="match status" value="1"/>
</dbReference>
<name>A2F3B2_TRIV3</name>
<proteinExistence type="predicted"/>
<protein>
    <recommendedName>
        <fullName evidence="2">DUF3447 domain-containing protein</fullName>
    </recommendedName>
</protein>
<evidence type="ECO:0000256" key="1">
    <source>
        <dbReference type="PROSITE-ProRule" id="PRU00023"/>
    </source>
</evidence>
<dbReference type="Pfam" id="PF12796">
    <property type="entry name" value="Ank_2"/>
    <property type="match status" value="1"/>
</dbReference>
<dbReference type="SUPFAM" id="SSF48403">
    <property type="entry name" value="Ankyrin repeat"/>
    <property type="match status" value="1"/>
</dbReference>
<dbReference type="OrthoDB" id="72851at2759"/>
<dbReference type="InterPro" id="IPR020683">
    <property type="entry name" value="DUF3447"/>
</dbReference>
<accession>A2F3B2</accession>
<feature type="domain" description="DUF3447" evidence="2">
    <location>
        <begin position="157"/>
        <end position="241"/>
    </location>
</feature>
<reference evidence="3" key="1">
    <citation type="submission" date="2006-10" db="EMBL/GenBank/DDBJ databases">
        <authorList>
            <person name="Amadeo P."/>
            <person name="Zhao Q."/>
            <person name="Wortman J."/>
            <person name="Fraser-Liggett C."/>
            <person name="Carlton J."/>
        </authorList>
    </citation>
    <scope>NUCLEOTIDE SEQUENCE</scope>
    <source>
        <strain evidence="3">G3</strain>
    </source>
</reference>
<feature type="repeat" description="ANK" evidence="1">
    <location>
        <begin position="311"/>
        <end position="343"/>
    </location>
</feature>
<organism evidence="3 4">
    <name type="scientific">Trichomonas vaginalis (strain ATCC PRA-98 / G3)</name>
    <dbReference type="NCBI Taxonomy" id="412133"/>
    <lineage>
        <taxon>Eukaryota</taxon>
        <taxon>Metamonada</taxon>
        <taxon>Parabasalia</taxon>
        <taxon>Trichomonadida</taxon>
        <taxon>Trichomonadidae</taxon>
        <taxon>Trichomonas</taxon>
    </lineage>
</organism>
<dbReference type="Gene3D" id="1.25.40.20">
    <property type="entry name" value="Ankyrin repeat-containing domain"/>
    <property type="match status" value="1"/>
</dbReference>
<sequence length="356" mass="41538">MSSDYAKPYSDFIEAMEKLFLIKYNESVESMCSIIKNVLITKYQLSKKQLLEIILKALEYNYALGKNYIEILKNIGLDINNLSHLSFPLEGSVEFIVMHDQIEKFKDYISQRELKIDDFLKINIFGEFESLKLSLIEACAYFGSVNIFFFLISNQKCTISKECLQYAVIGRNTDIINKCLTENGMDMDCIRNIVCSHNHEMLEYVLERYMLTYEDFDTENLFQSTIFDDIIRYQNLKAVFILFKREKNFIVPWCAAFPQTIDILKNEKLPDKTDFRKRTILLYSCMSQNSDVFKFLVESTNKIDANYRDDDKMTALHYAAMNNNIDAAKILISLGADVNAKITHNYMEYSSISYQS</sequence>
<dbReference type="RefSeq" id="XP_001313550.1">
    <property type="nucleotide sequence ID" value="XM_001313549.1"/>
</dbReference>
<dbReference type="PROSITE" id="PS50297">
    <property type="entry name" value="ANK_REP_REGION"/>
    <property type="match status" value="1"/>
</dbReference>
<dbReference type="Pfam" id="PF11929">
    <property type="entry name" value="DUF3447"/>
    <property type="match status" value="1"/>
</dbReference>
<dbReference type="InterPro" id="IPR036770">
    <property type="entry name" value="Ankyrin_rpt-contain_sf"/>
</dbReference>
<dbReference type="EMBL" id="DS113595">
    <property type="protein sequence ID" value="EAY00621.1"/>
    <property type="molecule type" value="Genomic_DNA"/>
</dbReference>
<evidence type="ECO:0000259" key="2">
    <source>
        <dbReference type="Pfam" id="PF11929"/>
    </source>
</evidence>
<gene>
    <name evidence="3" type="ORF">TVAG_180990</name>
</gene>
<dbReference type="Proteomes" id="UP000001542">
    <property type="component" value="Unassembled WGS sequence"/>
</dbReference>
<dbReference type="PANTHER" id="PTHR24182:SF13">
    <property type="entry name" value="LD18443P"/>
    <property type="match status" value="1"/>
</dbReference>
<reference evidence="3" key="2">
    <citation type="journal article" date="2007" name="Science">
        <title>Draft genome sequence of the sexually transmitted pathogen Trichomonas vaginalis.</title>
        <authorList>
            <person name="Carlton J.M."/>
            <person name="Hirt R.P."/>
            <person name="Silva J.C."/>
            <person name="Delcher A.L."/>
            <person name="Schatz M."/>
            <person name="Zhao Q."/>
            <person name="Wortman J.R."/>
            <person name="Bidwell S.L."/>
            <person name="Alsmark U.C.M."/>
            <person name="Besteiro S."/>
            <person name="Sicheritz-Ponten T."/>
            <person name="Noel C.J."/>
            <person name="Dacks J.B."/>
            <person name="Foster P.G."/>
            <person name="Simillion C."/>
            <person name="Van de Peer Y."/>
            <person name="Miranda-Saavedra D."/>
            <person name="Barton G.J."/>
            <person name="Westrop G.D."/>
            <person name="Mueller S."/>
            <person name="Dessi D."/>
            <person name="Fiori P.L."/>
            <person name="Ren Q."/>
            <person name="Paulsen I."/>
            <person name="Zhang H."/>
            <person name="Bastida-Corcuera F.D."/>
            <person name="Simoes-Barbosa A."/>
            <person name="Brown M.T."/>
            <person name="Hayes R.D."/>
            <person name="Mukherjee M."/>
            <person name="Okumura C.Y."/>
            <person name="Schneider R."/>
            <person name="Smith A.J."/>
            <person name="Vanacova S."/>
            <person name="Villalvazo M."/>
            <person name="Haas B.J."/>
            <person name="Pertea M."/>
            <person name="Feldblyum T.V."/>
            <person name="Utterback T.R."/>
            <person name="Shu C.L."/>
            <person name="Osoegawa K."/>
            <person name="de Jong P.J."/>
            <person name="Hrdy I."/>
            <person name="Horvathova L."/>
            <person name="Zubacova Z."/>
            <person name="Dolezal P."/>
            <person name="Malik S.B."/>
            <person name="Logsdon J.M. Jr."/>
            <person name="Henze K."/>
            <person name="Gupta A."/>
            <person name="Wang C.C."/>
            <person name="Dunne R.L."/>
            <person name="Upcroft J.A."/>
            <person name="Upcroft P."/>
            <person name="White O."/>
            <person name="Salzberg S.L."/>
            <person name="Tang P."/>
            <person name="Chiu C.-H."/>
            <person name="Lee Y.-S."/>
            <person name="Embley T.M."/>
            <person name="Coombs G.H."/>
            <person name="Mottram J.C."/>
            <person name="Tachezy J."/>
            <person name="Fraser-Liggett C.M."/>
            <person name="Johnson P.J."/>
        </authorList>
    </citation>
    <scope>NUCLEOTIDE SEQUENCE [LARGE SCALE GENOMIC DNA]</scope>
    <source>
        <strain evidence="3">G3</strain>
    </source>
</reference>